<reference evidence="2 3" key="1">
    <citation type="submission" date="2014-04" db="EMBL/GenBank/DDBJ databases">
        <authorList>
            <consortium name="DOE Joint Genome Institute"/>
            <person name="Kuo A."/>
            <person name="Kohler A."/>
            <person name="Nagy L.G."/>
            <person name="Floudas D."/>
            <person name="Copeland A."/>
            <person name="Barry K.W."/>
            <person name="Cichocki N."/>
            <person name="Veneault-Fourrey C."/>
            <person name="LaButti K."/>
            <person name="Lindquist E.A."/>
            <person name="Lipzen A."/>
            <person name="Lundell T."/>
            <person name="Morin E."/>
            <person name="Murat C."/>
            <person name="Sun H."/>
            <person name="Tunlid A."/>
            <person name="Henrissat B."/>
            <person name="Grigoriev I.V."/>
            <person name="Hibbett D.S."/>
            <person name="Martin F."/>
            <person name="Nordberg H.P."/>
            <person name="Cantor M.N."/>
            <person name="Hua S.X."/>
        </authorList>
    </citation>
    <scope>NUCLEOTIDE SEQUENCE [LARGE SCALE GENOMIC DNA]</scope>
    <source>
        <strain evidence="2 3">LaAM-08-1</strain>
    </source>
</reference>
<keyword evidence="3" id="KW-1185">Reference proteome</keyword>
<feature type="region of interest" description="Disordered" evidence="1">
    <location>
        <begin position="91"/>
        <end position="111"/>
    </location>
</feature>
<sequence length="125" mass="14334">MVRHMGEIEIWGYEGNHEDLTWGIEASDRLNYPRDSSNIPPNADASMFVSLFWHIGLHNLTGRSNSCRRFQPPQTNLLALRAVRPNSVRRPPSWIHIPQSPHGKDETPAESSSILRPLVMRLWIT</sequence>
<evidence type="ECO:0000256" key="1">
    <source>
        <dbReference type="SAM" id="MobiDB-lite"/>
    </source>
</evidence>
<reference evidence="3" key="2">
    <citation type="submission" date="2015-01" db="EMBL/GenBank/DDBJ databases">
        <title>Evolutionary Origins and Diversification of the Mycorrhizal Mutualists.</title>
        <authorList>
            <consortium name="DOE Joint Genome Institute"/>
            <consortium name="Mycorrhizal Genomics Consortium"/>
            <person name="Kohler A."/>
            <person name="Kuo A."/>
            <person name="Nagy L.G."/>
            <person name="Floudas D."/>
            <person name="Copeland A."/>
            <person name="Barry K.W."/>
            <person name="Cichocki N."/>
            <person name="Veneault-Fourrey C."/>
            <person name="LaButti K."/>
            <person name="Lindquist E.A."/>
            <person name="Lipzen A."/>
            <person name="Lundell T."/>
            <person name="Morin E."/>
            <person name="Murat C."/>
            <person name="Riley R."/>
            <person name="Ohm R."/>
            <person name="Sun H."/>
            <person name="Tunlid A."/>
            <person name="Henrissat B."/>
            <person name="Grigoriev I.V."/>
            <person name="Hibbett D.S."/>
            <person name="Martin F."/>
        </authorList>
    </citation>
    <scope>NUCLEOTIDE SEQUENCE [LARGE SCALE GENOMIC DNA]</scope>
    <source>
        <strain evidence="3">LaAM-08-1</strain>
    </source>
</reference>
<organism evidence="2 3">
    <name type="scientific">Laccaria amethystina LaAM-08-1</name>
    <dbReference type="NCBI Taxonomy" id="1095629"/>
    <lineage>
        <taxon>Eukaryota</taxon>
        <taxon>Fungi</taxon>
        <taxon>Dikarya</taxon>
        <taxon>Basidiomycota</taxon>
        <taxon>Agaricomycotina</taxon>
        <taxon>Agaricomycetes</taxon>
        <taxon>Agaricomycetidae</taxon>
        <taxon>Agaricales</taxon>
        <taxon>Agaricineae</taxon>
        <taxon>Hydnangiaceae</taxon>
        <taxon>Laccaria</taxon>
    </lineage>
</organism>
<dbReference type="Proteomes" id="UP000054477">
    <property type="component" value="Unassembled WGS sequence"/>
</dbReference>
<protein>
    <submittedName>
        <fullName evidence="2">Uncharacterized protein</fullName>
    </submittedName>
</protein>
<dbReference type="AlphaFoldDB" id="A0A0C9WQR1"/>
<dbReference type="EMBL" id="KN838620">
    <property type="protein sequence ID" value="KIK00715.1"/>
    <property type="molecule type" value="Genomic_DNA"/>
</dbReference>
<evidence type="ECO:0000313" key="2">
    <source>
        <dbReference type="EMBL" id="KIK00715.1"/>
    </source>
</evidence>
<name>A0A0C9WQR1_9AGAR</name>
<accession>A0A0C9WQR1</accession>
<proteinExistence type="predicted"/>
<dbReference type="HOGENOM" id="CLU_1992983_0_0_1"/>
<evidence type="ECO:0000313" key="3">
    <source>
        <dbReference type="Proteomes" id="UP000054477"/>
    </source>
</evidence>
<gene>
    <name evidence="2" type="ORF">K443DRAFT_597707</name>
</gene>